<accession>A0A0P9GVD2</accession>
<protein>
    <submittedName>
        <fullName evidence="2">Uncharacterized protein</fullName>
    </submittedName>
</protein>
<evidence type="ECO:0000313" key="3">
    <source>
        <dbReference type="Proteomes" id="UP000053890"/>
    </source>
</evidence>
<feature type="transmembrane region" description="Helical" evidence="1">
    <location>
        <begin position="42"/>
        <end position="61"/>
    </location>
</feature>
<evidence type="ECO:0000256" key="1">
    <source>
        <dbReference type="SAM" id="Phobius"/>
    </source>
</evidence>
<dbReference type="AntiFam" id="ANF00034">
    <property type="entry name" value="Antisense to 5.8S rRNA"/>
</dbReference>
<reference evidence="2 3" key="1">
    <citation type="journal article" date="2015" name="Front. Microbiol.">
        <title>Genome sequence of the plant growth promoting endophytic yeast Rhodotorula graminis WP1.</title>
        <authorList>
            <person name="Firrincieli A."/>
            <person name="Otillar R."/>
            <person name="Salamov A."/>
            <person name="Schmutz J."/>
            <person name="Khan Z."/>
            <person name="Redman R.S."/>
            <person name="Fleck N.D."/>
            <person name="Lindquist E."/>
            <person name="Grigoriev I.V."/>
            <person name="Doty S.L."/>
        </authorList>
    </citation>
    <scope>NUCLEOTIDE SEQUENCE [LARGE SCALE GENOMIC DNA]</scope>
    <source>
        <strain evidence="2 3">WP1</strain>
    </source>
</reference>
<proteinExistence type="predicted"/>
<name>A0A0P9GVD2_RHOGW</name>
<keyword evidence="1" id="KW-1133">Transmembrane helix</keyword>
<dbReference type="AlphaFoldDB" id="A0A0P9GVD2"/>
<keyword evidence="3" id="KW-1185">Reference proteome</keyword>
<keyword evidence="1" id="KW-0472">Membrane</keyword>
<dbReference type="PANTHER" id="PTHR33205:SF1">
    <property type="entry name" value="TRANSMEMBRANE PROTEIN"/>
    <property type="match status" value="1"/>
</dbReference>
<gene>
    <name evidence="2" type="ORF">RHOBADRAFT_19417</name>
</gene>
<organism evidence="2 3">
    <name type="scientific">Rhodotorula graminis (strain WP1)</name>
    <dbReference type="NCBI Taxonomy" id="578459"/>
    <lineage>
        <taxon>Eukaryota</taxon>
        <taxon>Fungi</taxon>
        <taxon>Dikarya</taxon>
        <taxon>Basidiomycota</taxon>
        <taxon>Pucciniomycotina</taxon>
        <taxon>Microbotryomycetes</taxon>
        <taxon>Sporidiobolales</taxon>
        <taxon>Sporidiobolaceae</taxon>
        <taxon>Rhodotorula</taxon>
    </lineage>
</organism>
<sequence length="71" mass="8429">MLLGIPRSARCVQRFDDSLNSAIHITYRISLRSSSMREPRDPLLKVLFVINLYTFIDFVFISEWRFTPKSY</sequence>
<keyword evidence="1" id="KW-0812">Transmembrane</keyword>
<dbReference type="PANTHER" id="PTHR33205">
    <property type="entry name" value="TRANSMEMBRANE PROTEIN"/>
    <property type="match status" value="1"/>
</dbReference>
<dbReference type="EMBL" id="KQ474094">
    <property type="protein sequence ID" value="KPV71441.1"/>
    <property type="molecule type" value="Genomic_DNA"/>
</dbReference>
<evidence type="ECO:0000313" key="2">
    <source>
        <dbReference type="EMBL" id="KPV71441.1"/>
    </source>
</evidence>
<dbReference type="Proteomes" id="UP000053890">
    <property type="component" value="Unassembled WGS sequence"/>
</dbReference>